<dbReference type="GO" id="GO:0005576">
    <property type="term" value="C:extracellular region"/>
    <property type="evidence" value="ECO:0007669"/>
    <property type="project" value="TreeGrafter"/>
</dbReference>
<name>A0A2S6EZU2_LEGPN</name>
<keyword evidence="8 9" id="KW-0961">Cell wall biogenesis/degradation</keyword>
<dbReference type="GO" id="GO:0018104">
    <property type="term" value="P:peptidoglycan-protein cross-linking"/>
    <property type="evidence" value="ECO:0007669"/>
    <property type="project" value="TreeGrafter"/>
</dbReference>
<evidence type="ECO:0000256" key="5">
    <source>
        <dbReference type="ARBA" id="ARBA00022801"/>
    </source>
</evidence>
<dbReference type="Pfam" id="PF03734">
    <property type="entry name" value="YkuD"/>
    <property type="match status" value="1"/>
</dbReference>
<dbReference type="CDD" id="cd16913">
    <property type="entry name" value="YkuD_like"/>
    <property type="match status" value="1"/>
</dbReference>
<organism evidence="10 11">
    <name type="scientific">Legionella pneumophila</name>
    <dbReference type="NCBI Taxonomy" id="446"/>
    <lineage>
        <taxon>Bacteria</taxon>
        <taxon>Pseudomonadati</taxon>
        <taxon>Pseudomonadota</taxon>
        <taxon>Gammaproteobacteria</taxon>
        <taxon>Legionellales</taxon>
        <taxon>Legionellaceae</taxon>
        <taxon>Legionella</taxon>
    </lineage>
</organism>
<dbReference type="Proteomes" id="UP000239239">
    <property type="component" value="Unassembled WGS sequence"/>
</dbReference>
<dbReference type="PANTHER" id="PTHR30582:SF24">
    <property type="entry name" value="L,D-TRANSPEPTIDASE ERFK_SRFK-RELATED"/>
    <property type="match status" value="1"/>
</dbReference>
<keyword evidence="7 9" id="KW-0573">Peptidoglycan synthesis</keyword>
<dbReference type="Gene3D" id="2.40.440.10">
    <property type="entry name" value="L,D-transpeptidase catalytic domain-like"/>
    <property type="match status" value="1"/>
</dbReference>
<feature type="active site" description="Nucleophile" evidence="9">
    <location>
        <position position="208"/>
    </location>
</feature>
<keyword evidence="3" id="KW-0328">Glycosyltransferase</keyword>
<proteinExistence type="inferred from homology"/>
<evidence type="ECO:0000256" key="1">
    <source>
        <dbReference type="ARBA" id="ARBA00004752"/>
    </source>
</evidence>
<feature type="active site" description="Proton donor/acceptor" evidence="9">
    <location>
        <position position="192"/>
    </location>
</feature>
<dbReference type="AlphaFoldDB" id="A0A2S6EZU2"/>
<evidence type="ECO:0000313" key="10">
    <source>
        <dbReference type="EMBL" id="PPK30707.1"/>
    </source>
</evidence>
<evidence type="ECO:0000256" key="2">
    <source>
        <dbReference type="ARBA" id="ARBA00005992"/>
    </source>
</evidence>
<dbReference type="InterPro" id="IPR038063">
    <property type="entry name" value="Transpep_catalytic_dom"/>
</dbReference>
<dbReference type="UniPathway" id="UPA00219"/>
<sequence>MEQKSKSIIRVWYLILLLSQYSFANVYVLPESGNTVGEIQVAFSEFGETIDEVGRRFNVGYYEMVRANPGVNARYPLAANTKLIIPSRFVLPNVPRKGIVINLAAYRLYYFPPDDNVVITYPVGIGKKGWETPLGLSKITSKEINPTWRPTVKLQKAAESIGAPIPSEFPPGPYNPLGQYVLRLGWPTILIHGSNRVDGIGAKVSAGCIRMLPEDIEHLYGLVAIGTPVRIINDSLQRPAALNQ</sequence>
<dbReference type="PANTHER" id="PTHR30582">
    <property type="entry name" value="L,D-TRANSPEPTIDASE"/>
    <property type="match status" value="1"/>
</dbReference>
<dbReference type="RefSeq" id="WP_027227092.1">
    <property type="nucleotide sequence ID" value="NZ_CP017601.1"/>
</dbReference>
<dbReference type="InterPro" id="IPR050979">
    <property type="entry name" value="LD-transpeptidase"/>
</dbReference>
<gene>
    <name evidence="10" type="ORF">C3928_08045</name>
</gene>
<keyword evidence="5" id="KW-0378">Hydrolase</keyword>
<dbReference type="GO" id="GO:0008360">
    <property type="term" value="P:regulation of cell shape"/>
    <property type="evidence" value="ECO:0007669"/>
    <property type="project" value="UniProtKB-UniRule"/>
</dbReference>
<comment type="pathway">
    <text evidence="1 9">Cell wall biogenesis; peptidoglycan biosynthesis.</text>
</comment>
<evidence type="ECO:0000256" key="8">
    <source>
        <dbReference type="ARBA" id="ARBA00023316"/>
    </source>
</evidence>
<dbReference type="GO" id="GO:0071555">
    <property type="term" value="P:cell wall organization"/>
    <property type="evidence" value="ECO:0007669"/>
    <property type="project" value="UniProtKB-UniRule"/>
</dbReference>
<dbReference type="EMBL" id="PQWY01000011">
    <property type="protein sequence ID" value="PPK30707.1"/>
    <property type="molecule type" value="Genomic_DNA"/>
</dbReference>
<dbReference type="OrthoDB" id="9787225at2"/>
<protein>
    <submittedName>
        <fullName evidence="10">L,D-transpeptidase</fullName>
    </submittedName>
</protein>
<keyword evidence="4" id="KW-0808">Transferase</keyword>
<dbReference type="SUPFAM" id="SSF141523">
    <property type="entry name" value="L,D-transpeptidase catalytic domain-like"/>
    <property type="match status" value="1"/>
</dbReference>
<evidence type="ECO:0000256" key="6">
    <source>
        <dbReference type="ARBA" id="ARBA00022960"/>
    </source>
</evidence>
<evidence type="ECO:0000313" key="11">
    <source>
        <dbReference type="Proteomes" id="UP000239239"/>
    </source>
</evidence>
<comment type="caution">
    <text evidence="10">The sequence shown here is derived from an EMBL/GenBank/DDBJ whole genome shotgun (WGS) entry which is preliminary data.</text>
</comment>
<evidence type="ECO:0000256" key="3">
    <source>
        <dbReference type="ARBA" id="ARBA00022676"/>
    </source>
</evidence>
<evidence type="ECO:0000256" key="7">
    <source>
        <dbReference type="ARBA" id="ARBA00022984"/>
    </source>
</evidence>
<dbReference type="InterPro" id="IPR005490">
    <property type="entry name" value="LD_TPept_cat_dom"/>
</dbReference>
<dbReference type="PROSITE" id="PS52029">
    <property type="entry name" value="LD_TPASE"/>
    <property type="match status" value="1"/>
</dbReference>
<evidence type="ECO:0000256" key="4">
    <source>
        <dbReference type="ARBA" id="ARBA00022679"/>
    </source>
</evidence>
<dbReference type="GO" id="GO:0016757">
    <property type="term" value="F:glycosyltransferase activity"/>
    <property type="evidence" value="ECO:0007669"/>
    <property type="project" value="UniProtKB-KW"/>
</dbReference>
<keyword evidence="6 9" id="KW-0133">Cell shape</keyword>
<reference evidence="10 11" key="1">
    <citation type="submission" date="2018-02" db="EMBL/GenBank/DDBJ databases">
        <title>Draft genome sequences of four Legionella pneumophila clinical strains isolated in Ontario.</title>
        <authorList>
            <person name="Fortuna A."/>
            <person name="Ramnarine R."/>
            <person name="Li A."/>
            <person name="Frantz C."/>
            <person name="Mallo G."/>
        </authorList>
    </citation>
    <scope>NUCLEOTIDE SEQUENCE [LARGE SCALE GENOMIC DNA]</scope>
    <source>
        <strain evidence="10 11">LG61</strain>
    </source>
</reference>
<comment type="similarity">
    <text evidence="2">Belongs to the YkuD family.</text>
</comment>
<evidence type="ECO:0000256" key="9">
    <source>
        <dbReference type="PROSITE-ProRule" id="PRU01373"/>
    </source>
</evidence>
<dbReference type="GO" id="GO:0071972">
    <property type="term" value="F:peptidoglycan L,D-transpeptidase activity"/>
    <property type="evidence" value="ECO:0007669"/>
    <property type="project" value="TreeGrafter"/>
</dbReference>
<accession>A0A2S6EZU2</accession>